<dbReference type="AlphaFoldDB" id="A0AAX7TNX1"/>
<dbReference type="Ensembl" id="ENSACLT00000071414.1">
    <property type="protein sequence ID" value="ENSACLP00000055391.1"/>
    <property type="gene ID" value="ENSACLG00000036294.1"/>
</dbReference>
<dbReference type="InterPro" id="IPR003598">
    <property type="entry name" value="Ig_sub2"/>
</dbReference>
<proteinExistence type="predicted"/>
<dbReference type="GO" id="GO:0009897">
    <property type="term" value="C:external side of plasma membrane"/>
    <property type="evidence" value="ECO:0007669"/>
    <property type="project" value="TreeGrafter"/>
</dbReference>
<keyword evidence="2" id="KW-1015">Disulfide bond</keyword>
<evidence type="ECO:0000256" key="3">
    <source>
        <dbReference type="SAM" id="Phobius"/>
    </source>
</evidence>
<dbReference type="Pfam" id="PF13895">
    <property type="entry name" value="Ig_2"/>
    <property type="match status" value="1"/>
</dbReference>
<evidence type="ECO:0000256" key="1">
    <source>
        <dbReference type="ARBA" id="ARBA00022729"/>
    </source>
</evidence>
<dbReference type="InterPro" id="IPR013783">
    <property type="entry name" value="Ig-like_fold"/>
</dbReference>
<protein>
    <recommendedName>
        <fullName evidence="5">Ig-like domain-containing protein</fullName>
    </recommendedName>
</protein>
<evidence type="ECO:0000259" key="5">
    <source>
        <dbReference type="PROSITE" id="PS50835"/>
    </source>
</evidence>
<dbReference type="GO" id="GO:0006955">
    <property type="term" value="P:immune response"/>
    <property type="evidence" value="ECO:0007669"/>
    <property type="project" value="TreeGrafter"/>
</dbReference>
<feature type="transmembrane region" description="Helical" evidence="3">
    <location>
        <begin position="213"/>
        <end position="236"/>
    </location>
</feature>
<sequence length="351" mass="38603">MEVRFPTIRILLNVLLLLVTVAEFSDSQTHNSGFPQVLPNRQQFFQSEPITISCERLNGMTGWRVMKKINGDVRTCASTWETSIGPCKISNAYPSADSGEYWCEHGGIQKSNSVNITVTDLESHVILEIPPQPVTQGENVTLHCRKKDANSNYTVKFYKNGVSTGSSSSGNIMIPTVSKSDEGLYKCSIADAGESPESWLTVGSHPTVPYLEIYMGLCIGLGVLLVVILLILVGVFQRNKHQQTIRSHTKEMSLTPAGAHNSTASFQSPSSAQTVPAVVSRAEQNNETYSLITKPRMPKEDNALESVQETYSIVRKPSNVKELAAASWLQRGASQRITSMDPDNFYCAIQN</sequence>
<dbReference type="PANTHER" id="PTHR11481:SF64">
    <property type="entry name" value="FC RECEPTOR-LIKE PROTEIN 4"/>
    <property type="match status" value="1"/>
</dbReference>
<reference evidence="6 7" key="1">
    <citation type="submission" date="2018-05" db="EMBL/GenBank/DDBJ databases">
        <authorList>
            <person name="Datahose"/>
        </authorList>
    </citation>
    <scope>NUCLEOTIDE SEQUENCE</scope>
</reference>
<dbReference type="InterPro" id="IPR007110">
    <property type="entry name" value="Ig-like_dom"/>
</dbReference>
<accession>A0AAX7TNX1</accession>
<name>A0AAX7TNX1_ASTCA</name>
<keyword evidence="7" id="KW-1185">Reference proteome</keyword>
<dbReference type="PROSITE" id="PS50835">
    <property type="entry name" value="IG_LIKE"/>
    <property type="match status" value="1"/>
</dbReference>
<dbReference type="InterPro" id="IPR050488">
    <property type="entry name" value="Ig_Fc_receptor"/>
</dbReference>
<dbReference type="SUPFAM" id="SSF48726">
    <property type="entry name" value="Immunoglobulin"/>
    <property type="match status" value="1"/>
</dbReference>
<keyword evidence="3" id="KW-0812">Transmembrane</keyword>
<evidence type="ECO:0000313" key="7">
    <source>
        <dbReference type="Proteomes" id="UP000265100"/>
    </source>
</evidence>
<feature type="chain" id="PRO_5044326016" description="Ig-like domain-containing protein" evidence="4">
    <location>
        <begin position="28"/>
        <end position="351"/>
    </location>
</feature>
<feature type="signal peptide" evidence="4">
    <location>
        <begin position="1"/>
        <end position="27"/>
    </location>
</feature>
<dbReference type="GO" id="GO:0004888">
    <property type="term" value="F:transmembrane signaling receptor activity"/>
    <property type="evidence" value="ECO:0007669"/>
    <property type="project" value="TreeGrafter"/>
</dbReference>
<dbReference type="GO" id="GO:0007166">
    <property type="term" value="P:cell surface receptor signaling pathway"/>
    <property type="evidence" value="ECO:0007669"/>
    <property type="project" value="TreeGrafter"/>
</dbReference>
<reference evidence="6" key="4">
    <citation type="submission" date="2025-09" db="UniProtKB">
        <authorList>
            <consortium name="Ensembl"/>
        </authorList>
    </citation>
    <scope>IDENTIFICATION</scope>
</reference>
<dbReference type="InterPro" id="IPR003599">
    <property type="entry name" value="Ig_sub"/>
</dbReference>
<dbReference type="InterPro" id="IPR036179">
    <property type="entry name" value="Ig-like_dom_sf"/>
</dbReference>
<dbReference type="SMART" id="SM00409">
    <property type="entry name" value="IG"/>
    <property type="match status" value="2"/>
</dbReference>
<keyword evidence="3" id="KW-1133">Transmembrane helix</keyword>
<keyword evidence="3" id="KW-0472">Membrane</keyword>
<dbReference type="PANTHER" id="PTHR11481">
    <property type="entry name" value="IMMUNOGLOBULIN FC RECEPTOR"/>
    <property type="match status" value="1"/>
</dbReference>
<dbReference type="GeneTree" id="ENSGT01120000273650"/>
<feature type="domain" description="Ig-like" evidence="5">
    <location>
        <begin position="123"/>
        <end position="201"/>
    </location>
</feature>
<dbReference type="Gene3D" id="2.60.40.10">
    <property type="entry name" value="Immunoglobulins"/>
    <property type="match status" value="2"/>
</dbReference>
<organism evidence="6 7">
    <name type="scientific">Astatotilapia calliptera</name>
    <name type="common">Eastern happy</name>
    <name type="synonym">Chromis callipterus</name>
    <dbReference type="NCBI Taxonomy" id="8154"/>
    <lineage>
        <taxon>Eukaryota</taxon>
        <taxon>Metazoa</taxon>
        <taxon>Chordata</taxon>
        <taxon>Craniata</taxon>
        <taxon>Vertebrata</taxon>
        <taxon>Euteleostomi</taxon>
        <taxon>Actinopterygii</taxon>
        <taxon>Neopterygii</taxon>
        <taxon>Teleostei</taxon>
        <taxon>Neoteleostei</taxon>
        <taxon>Acanthomorphata</taxon>
        <taxon>Ovalentaria</taxon>
        <taxon>Cichlomorphae</taxon>
        <taxon>Cichliformes</taxon>
        <taxon>Cichlidae</taxon>
        <taxon>African cichlids</taxon>
        <taxon>Pseudocrenilabrinae</taxon>
        <taxon>Haplochromini</taxon>
        <taxon>Astatotilapia</taxon>
    </lineage>
</organism>
<dbReference type="Proteomes" id="UP000265100">
    <property type="component" value="Chromosome 3"/>
</dbReference>
<dbReference type="SMART" id="SM00408">
    <property type="entry name" value="IGc2"/>
    <property type="match status" value="1"/>
</dbReference>
<evidence type="ECO:0000256" key="2">
    <source>
        <dbReference type="ARBA" id="ARBA00023157"/>
    </source>
</evidence>
<evidence type="ECO:0000256" key="4">
    <source>
        <dbReference type="SAM" id="SignalP"/>
    </source>
</evidence>
<reference evidence="7" key="2">
    <citation type="submission" date="2023-03" db="EMBL/GenBank/DDBJ databases">
        <authorList>
            <consortium name="Wellcome Sanger Institute Data Sharing"/>
        </authorList>
    </citation>
    <scope>NUCLEOTIDE SEQUENCE [LARGE SCALE GENOMIC DNA]</scope>
</reference>
<evidence type="ECO:0000313" key="6">
    <source>
        <dbReference type="Ensembl" id="ENSACLP00000055391.1"/>
    </source>
</evidence>
<keyword evidence="1 4" id="KW-0732">Signal</keyword>
<reference evidence="6" key="3">
    <citation type="submission" date="2025-08" db="UniProtKB">
        <authorList>
            <consortium name="Ensembl"/>
        </authorList>
    </citation>
    <scope>IDENTIFICATION</scope>
</reference>